<evidence type="ECO:0000256" key="2">
    <source>
        <dbReference type="ARBA" id="ARBA00023136"/>
    </source>
</evidence>
<dbReference type="InterPro" id="IPR050768">
    <property type="entry name" value="UPF0353/GerABKA_families"/>
</dbReference>
<evidence type="ECO:0000256" key="1">
    <source>
        <dbReference type="ARBA" id="ARBA00005278"/>
    </source>
</evidence>
<feature type="transmembrane region" description="Helical" evidence="3">
    <location>
        <begin position="423"/>
        <end position="448"/>
    </location>
</feature>
<dbReference type="OrthoDB" id="9772630at2"/>
<evidence type="ECO:0000313" key="4">
    <source>
        <dbReference type="EMBL" id="SHI61672.1"/>
    </source>
</evidence>
<accession>A0A1M6CKW4</accession>
<dbReference type="PANTHER" id="PTHR22550:SF5">
    <property type="entry name" value="LEUCINE ZIPPER PROTEIN 4"/>
    <property type="match status" value="1"/>
</dbReference>
<dbReference type="EMBL" id="FQZO01000001">
    <property type="protein sequence ID" value="SHI61672.1"/>
    <property type="molecule type" value="Genomic_DNA"/>
</dbReference>
<keyword evidence="3" id="KW-0812">Transmembrane</keyword>
<name>A0A1M6CKW4_9CLOT</name>
<dbReference type="AlphaFoldDB" id="A0A1M6CKW4"/>
<dbReference type="PANTHER" id="PTHR22550">
    <property type="entry name" value="SPORE GERMINATION PROTEIN"/>
    <property type="match status" value="1"/>
</dbReference>
<feature type="transmembrane region" description="Helical" evidence="3">
    <location>
        <begin position="390"/>
        <end position="411"/>
    </location>
</feature>
<keyword evidence="2 3" id="KW-0472">Membrane</keyword>
<keyword evidence="3" id="KW-1133">Transmembrane helix</keyword>
<protein>
    <submittedName>
        <fullName evidence="4">Spore germination protein KA</fullName>
    </submittedName>
</protein>
<comment type="similarity">
    <text evidence="1">Belongs to the GerABKA family.</text>
</comment>
<dbReference type="InterPro" id="IPR004995">
    <property type="entry name" value="Spore_Ger"/>
</dbReference>
<organism evidence="4 5">
    <name type="scientific">Clostridium amylolyticum</name>
    <dbReference type="NCBI Taxonomy" id="1121298"/>
    <lineage>
        <taxon>Bacteria</taxon>
        <taxon>Bacillati</taxon>
        <taxon>Bacillota</taxon>
        <taxon>Clostridia</taxon>
        <taxon>Eubacteriales</taxon>
        <taxon>Clostridiaceae</taxon>
        <taxon>Clostridium</taxon>
    </lineage>
</organism>
<dbReference type="STRING" id="1121298.SAMN05444401_1157"/>
<feature type="transmembrane region" description="Helical" evidence="3">
    <location>
        <begin position="300"/>
        <end position="322"/>
    </location>
</feature>
<dbReference type="RefSeq" id="WP_083599753.1">
    <property type="nucleotide sequence ID" value="NZ_FQZO01000001.1"/>
</dbReference>
<gene>
    <name evidence="4" type="ORF">SAMN05444401_1157</name>
</gene>
<dbReference type="GO" id="GO:0009847">
    <property type="term" value="P:spore germination"/>
    <property type="evidence" value="ECO:0007669"/>
    <property type="project" value="InterPro"/>
</dbReference>
<reference evidence="4 5" key="1">
    <citation type="submission" date="2016-11" db="EMBL/GenBank/DDBJ databases">
        <authorList>
            <person name="Jaros S."/>
            <person name="Januszkiewicz K."/>
            <person name="Wedrychowicz H."/>
        </authorList>
    </citation>
    <scope>NUCLEOTIDE SEQUENCE [LARGE SCALE GENOMIC DNA]</scope>
    <source>
        <strain evidence="4 5">DSM 21864</strain>
    </source>
</reference>
<keyword evidence="5" id="KW-1185">Reference proteome</keyword>
<dbReference type="Pfam" id="PF03323">
    <property type="entry name" value="GerA"/>
    <property type="match status" value="1"/>
</dbReference>
<sequence length="510" mass="56582">MNNNSSPQNISAPPFMSINSDLNILKQDLSNAFFSTTDLRMREINLLNSNKKILICYLKNLIDKELLYDYLLKPLTEIGSRIPPVDVTIDSLHNILPSYELVETNNLNNAVNYILLGNAVVFIQGETNALASELYAQKGRSIEQPETEISFRGSKEGFVESLNTNIFLLRKLIHSSNLVFEVVKVGKQSNTEICICYMNNIVNDEILKKVKNKINSISYGSMINSGVLESFLSEKKYSLFPTVGNSEKPDKVASKILEGRIAIIINGSPVVLTVPYLFIEAIQTSDDYTENFFYYTIIRFLRLLAIFISIFLPALFVAILSFNQSIIPFNLLITISSSREGIPFPPFLECLLMLLTFEILKEAGIRMPRAVGQTISIVGAIVLGDAAVGAGITSPIMVIIIAITAITSFIVPPFMKSVAILRILLIISANTLGLYGIALVGVIVFIYLCNLQSYGVPYLAPIAPIIQQDIKDSYIVYPMWAMVTRPVVFSPNNVYRAGNSKKNNEADKNG</sequence>
<dbReference type="PIRSF" id="PIRSF005690">
    <property type="entry name" value="GerBA"/>
    <property type="match status" value="1"/>
</dbReference>
<evidence type="ECO:0000313" key="5">
    <source>
        <dbReference type="Proteomes" id="UP000184080"/>
    </source>
</evidence>
<proteinExistence type="inferred from homology"/>
<dbReference type="GO" id="GO:0016020">
    <property type="term" value="C:membrane"/>
    <property type="evidence" value="ECO:0007669"/>
    <property type="project" value="InterPro"/>
</dbReference>
<dbReference type="Proteomes" id="UP000184080">
    <property type="component" value="Unassembled WGS sequence"/>
</dbReference>
<evidence type="ECO:0000256" key="3">
    <source>
        <dbReference type="SAM" id="Phobius"/>
    </source>
</evidence>
<feature type="transmembrane region" description="Helical" evidence="3">
    <location>
        <begin position="261"/>
        <end position="279"/>
    </location>
</feature>